<dbReference type="EMBL" id="JAHRIM010042549">
    <property type="protein sequence ID" value="MEQ2267578.1"/>
    <property type="molecule type" value="Genomic_DNA"/>
</dbReference>
<dbReference type="InterPro" id="IPR000536">
    <property type="entry name" value="Nucl_hrmn_rcpt_lig-bd"/>
</dbReference>
<evidence type="ECO:0000256" key="1">
    <source>
        <dbReference type="ARBA" id="ARBA00022723"/>
    </source>
</evidence>
<dbReference type="PRINTS" id="PR01288">
    <property type="entry name" value="PROXISOMEPAR"/>
</dbReference>
<dbReference type="InterPro" id="IPR035500">
    <property type="entry name" value="NHR-like_dom_sf"/>
</dbReference>
<dbReference type="InterPro" id="IPR001723">
    <property type="entry name" value="Nuclear_hrmn_rcpt"/>
</dbReference>
<keyword evidence="3" id="KW-0862">Zinc</keyword>
<dbReference type="Proteomes" id="UP001444071">
    <property type="component" value="Unassembled WGS sequence"/>
</dbReference>
<comment type="caution">
    <text evidence="10">The sequence shown here is derived from an EMBL/GenBank/DDBJ whole genome shotgun (WGS) entry which is preliminary data.</text>
</comment>
<evidence type="ECO:0000313" key="11">
    <source>
        <dbReference type="Proteomes" id="UP001444071"/>
    </source>
</evidence>
<organism evidence="10 11">
    <name type="scientific">Xenotaenia resolanae</name>
    <dbReference type="NCBI Taxonomy" id="208358"/>
    <lineage>
        <taxon>Eukaryota</taxon>
        <taxon>Metazoa</taxon>
        <taxon>Chordata</taxon>
        <taxon>Craniata</taxon>
        <taxon>Vertebrata</taxon>
        <taxon>Euteleostomi</taxon>
        <taxon>Actinopterygii</taxon>
        <taxon>Neopterygii</taxon>
        <taxon>Teleostei</taxon>
        <taxon>Neoteleostei</taxon>
        <taxon>Acanthomorphata</taxon>
        <taxon>Ovalentaria</taxon>
        <taxon>Atherinomorphae</taxon>
        <taxon>Cyprinodontiformes</taxon>
        <taxon>Goodeidae</taxon>
        <taxon>Xenotaenia</taxon>
    </lineage>
</organism>
<dbReference type="InterPro" id="IPR003074">
    <property type="entry name" value="1Cnucl_rcpt"/>
</dbReference>
<evidence type="ECO:0000256" key="4">
    <source>
        <dbReference type="ARBA" id="ARBA00023015"/>
    </source>
</evidence>
<proteinExistence type="predicted"/>
<dbReference type="PRINTS" id="PR00398">
    <property type="entry name" value="STRDHORMONER"/>
</dbReference>
<dbReference type="SUPFAM" id="SSF48508">
    <property type="entry name" value="Nuclear receptor ligand-binding domain"/>
    <property type="match status" value="1"/>
</dbReference>
<dbReference type="Pfam" id="PF00104">
    <property type="entry name" value="Hormone_recep"/>
    <property type="match status" value="1"/>
</dbReference>
<keyword evidence="6" id="KW-0804">Transcription</keyword>
<dbReference type="PANTHER" id="PTHR24082:SF197">
    <property type="entry name" value="PEROXISOME PROLIFERATOR-ACTIVATED RECEPTOR ALPHA"/>
    <property type="match status" value="1"/>
</dbReference>
<evidence type="ECO:0000256" key="7">
    <source>
        <dbReference type="ARBA" id="ARBA00023170"/>
    </source>
</evidence>
<keyword evidence="2" id="KW-0863">Zinc-finger</keyword>
<feature type="domain" description="NR LBD" evidence="9">
    <location>
        <begin position="85"/>
        <end position="242"/>
    </location>
</feature>
<evidence type="ECO:0000256" key="2">
    <source>
        <dbReference type="ARBA" id="ARBA00022771"/>
    </source>
</evidence>
<protein>
    <recommendedName>
        <fullName evidence="9">NR LBD domain-containing protein</fullName>
    </recommendedName>
</protein>
<keyword evidence="1" id="KW-0479">Metal-binding</keyword>
<accession>A0ABV0WFB4</accession>
<evidence type="ECO:0000256" key="5">
    <source>
        <dbReference type="ARBA" id="ARBA00023125"/>
    </source>
</evidence>
<evidence type="ECO:0000256" key="8">
    <source>
        <dbReference type="ARBA" id="ARBA00023242"/>
    </source>
</evidence>
<evidence type="ECO:0000259" key="9">
    <source>
        <dbReference type="PROSITE" id="PS51843"/>
    </source>
</evidence>
<dbReference type="Gene3D" id="1.10.565.10">
    <property type="entry name" value="Retinoid X Receptor"/>
    <property type="match status" value="1"/>
</dbReference>
<evidence type="ECO:0000256" key="6">
    <source>
        <dbReference type="ARBA" id="ARBA00023163"/>
    </source>
</evidence>
<name>A0ABV0WFB4_9TELE</name>
<keyword evidence="4" id="KW-0805">Transcription regulation</keyword>
<keyword evidence="11" id="KW-1185">Reference proteome</keyword>
<gene>
    <name evidence="10" type="ORF">XENORESO_007792</name>
</gene>
<evidence type="ECO:0000313" key="10">
    <source>
        <dbReference type="EMBL" id="MEQ2267578.1"/>
    </source>
</evidence>
<keyword evidence="8" id="KW-0539">Nucleus</keyword>
<dbReference type="PROSITE" id="PS51843">
    <property type="entry name" value="NR_LBD"/>
    <property type="match status" value="1"/>
</dbReference>
<dbReference type="PANTHER" id="PTHR24082">
    <property type="entry name" value="NUCLEAR HORMONE RECEPTOR"/>
    <property type="match status" value="1"/>
</dbReference>
<reference evidence="10 11" key="1">
    <citation type="submission" date="2021-06" db="EMBL/GenBank/DDBJ databases">
        <authorList>
            <person name="Palmer J.M."/>
        </authorList>
    </citation>
    <scope>NUCLEOTIDE SEQUENCE [LARGE SCALE GENOMIC DNA]</scope>
    <source>
        <strain evidence="10 11">XR_2019</strain>
        <tissue evidence="10">Muscle</tissue>
    </source>
</reference>
<dbReference type="InterPro" id="IPR050234">
    <property type="entry name" value="Nuclear_hormone_rcpt_NR1"/>
</dbReference>
<evidence type="ECO:0000256" key="3">
    <source>
        <dbReference type="ARBA" id="ARBA00022833"/>
    </source>
</evidence>
<keyword evidence="7" id="KW-0675">Receptor</keyword>
<keyword evidence="5" id="KW-0238">DNA-binding</keyword>
<sequence>MPQSEKLKLKAEMVTGEREVVNPELADQKTLARQIYEAYLKNFNMNKAKARTILSGKTSTPVPFVTQSSSVMCCSRCSCSSDPPFVIHDMETLQLAEQTLVAKMVGSAGALKEREAEVRLFHCCQCTSVETVTELTEFAKSIPGFSSLDLNDQVTLLKYGVYEALFAMLASSMNKDGLLVAYGSGFITREFLKSLRRPFSDMMEPKFQFAMKFNALELDDSDLALFVAAIICCGGEDAGKYA</sequence>